<comment type="caution">
    <text evidence="1">The sequence shown here is derived from an EMBL/GenBank/DDBJ whole genome shotgun (WGS) entry which is preliminary data.</text>
</comment>
<dbReference type="EMBL" id="JAPFFK010000004">
    <property type="protein sequence ID" value="KAJ6766488.1"/>
    <property type="molecule type" value="Genomic_DNA"/>
</dbReference>
<organism evidence="1 2">
    <name type="scientific">Salix purpurea</name>
    <name type="common">Purple osier willow</name>
    <dbReference type="NCBI Taxonomy" id="77065"/>
    <lineage>
        <taxon>Eukaryota</taxon>
        <taxon>Viridiplantae</taxon>
        <taxon>Streptophyta</taxon>
        <taxon>Embryophyta</taxon>
        <taxon>Tracheophyta</taxon>
        <taxon>Spermatophyta</taxon>
        <taxon>Magnoliopsida</taxon>
        <taxon>eudicotyledons</taxon>
        <taxon>Gunneridae</taxon>
        <taxon>Pentapetalae</taxon>
        <taxon>rosids</taxon>
        <taxon>fabids</taxon>
        <taxon>Malpighiales</taxon>
        <taxon>Salicaceae</taxon>
        <taxon>Saliceae</taxon>
        <taxon>Salix</taxon>
    </lineage>
</organism>
<dbReference type="AlphaFoldDB" id="A0A9Q0WGV9"/>
<evidence type="ECO:0000313" key="2">
    <source>
        <dbReference type="Proteomes" id="UP001151532"/>
    </source>
</evidence>
<dbReference type="SUPFAM" id="SSF81606">
    <property type="entry name" value="PP2C-like"/>
    <property type="match status" value="1"/>
</dbReference>
<keyword evidence="2" id="KW-1185">Reference proteome</keyword>
<gene>
    <name evidence="1" type="ORF">OIU79_022447</name>
</gene>
<sequence>MAVYLSSPKIVKASQDGENDRLRYGLSSMQGWRATMEDAVSTLYDLCVAFVKIQCLGYMLMLKVIHFGIVIAVWSRGINSEGSVLGLENTGMNLDRVQCHEVERQHMLNLCDRITGKCIIAEGSSQPSYLTVHDGDCICGECCLQHIKMGIQENDEPSTNKWHLNLFGQIHIGSIGIP</sequence>
<dbReference type="Gene3D" id="3.60.40.10">
    <property type="entry name" value="PPM-type phosphatase domain"/>
    <property type="match status" value="1"/>
</dbReference>
<dbReference type="Proteomes" id="UP001151532">
    <property type="component" value="Chromosome 4"/>
</dbReference>
<dbReference type="InterPro" id="IPR036457">
    <property type="entry name" value="PPM-type-like_dom_sf"/>
</dbReference>
<reference evidence="1" key="2">
    <citation type="journal article" date="2023" name="Int. J. Mol. Sci.">
        <title>De Novo Assembly and Annotation of 11 Diverse Shrub Willow (Salix) Genomes Reveals Novel Gene Organization in Sex-Linked Regions.</title>
        <authorList>
            <person name="Hyden B."/>
            <person name="Feng K."/>
            <person name="Yates T.B."/>
            <person name="Jawdy S."/>
            <person name="Cereghino C."/>
            <person name="Smart L.B."/>
            <person name="Muchero W."/>
        </authorList>
    </citation>
    <scope>NUCLEOTIDE SEQUENCE</scope>
    <source>
        <tissue evidence="1">Shoot tip</tissue>
    </source>
</reference>
<proteinExistence type="predicted"/>
<evidence type="ECO:0000313" key="1">
    <source>
        <dbReference type="EMBL" id="KAJ6766488.1"/>
    </source>
</evidence>
<name>A0A9Q0WGV9_SALPP</name>
<dbReference type="OrthoDB" id="10264738at2759"/>
<protein>
    <submittedName>
        <fullName evidence="1">PROTEIN PHOSPHATASE 2C</fullName>
    </submittedName>
</protein>
<reference evidence="1" key="1">
    <citation type="submission" date="2022-11" db="EMBL/GenBank/DDBJ databases">
        <authorList>
            <person name="Hyden B.L."/>
            <person name="Feng K."/>
            <person name="Yates T."/>
            <person name="Jawdy S."/>
            <person name="Smart L.B."/>
            <person name="Muchero W."/>
        </authorList>
    </citation>
    <scope>NUCLEOTIDE SEQUENCE</scope>
    <source>
        <tissue evidence="1">Shoot tip</tissue>
    </source>
</reference>
<accession>A0A9Q0WGV9</accession>